<evidence type="ECO:0000259" key="1">
    <source>
        <dbReference type="PROSITE" id="PS51733"/>
    </source>
</evidence>
<dbReference type="Gene3D" id="3.30.930.10">
    <property type="entry name" value="Bira Bifunctional Protein, Domain 2"/>
    <property type="match status" value="1"/>
</dbReference>
<name>A0A5R9ALE5_9MICC</name>
<feature type="domain" description="BPL/LPL catalytic" evidence="1">
    <location>
        <begin position="43"/>
        <end position="245"/>
    </location>
</feature>
<dbReference type="GO" id="GO:0016874">
    <property type="term" value="F:ligase activity"/>
    <property type="evidence" value="ECO:0007669"/>
    <property type="project" value="UniProtKB-KW"/>
</dbReference>
<dbReference type="OrthoDB" id="5243608at2"/>
<dbReference type="AlphaFoldDB" id="A0A5R9ALE5"/>
<dbReference type="EMBL" id="VAWA01000002">
    <property type="protein sequence ID" value="TLP79438.1"/>
    <property type="molecule type" value="Genomic_DNA"/>
</dbReference>
<keyword evidence="2" id="KW-0436">Ligase</keyword>
<comment type="caution">
    <text evidence="2">The sequence shown here is derived from an EMBL/GenBank/DDBJ whole genome shotgun (WGS) entry which is preliminary data.</text>
</comment>
<reference evidence="2 3" key="1">
    <citation type="submission" date="2019-05" db="EMBL/GenBank/DDBJ databases">
        <title>Nesterenkonia sp. GY239, isolated from the Southern Atlantic Ocean.</title>
        <authorList>
            <person name="Zhang G."/>
        </authorList>
    </citation>
    <scope>NUCLEOTIDE SEQUENCE [LARGE SCALE GENOMIC DNA]</scope>
    <source>
        <strain evidence="2 3">GY239</strain>
    </source>
</reference>
<keyword evidence="3" id="KW-1185">Reference proteome</keyword>
<dbReference type="Pfam" id="PF21948">
    <property type="entry name" value="LplA-B_cat"/>
    <property type="match status" value="1"/>
</dbReference>
<dbReference type="InterPro" id="IPR045864">
    <property type="entry name" value="aa-tRNA-synth_II/BPL/LPL"/>
</dbReference>
<proteinExistence type="predicted"/>
<organism evidence="2 3">
    <name type="scientific">Nesterenkonia sphaerica</name>
    <dbReference type="NCBI Taxonomy" id="1804988"/>
    <lineage>
        <taxon>Bacteria</taxon>
        <taxon>Bacillati</taxon>
        <taxon>Actinomycetota</taxon>
        <taxon>Actinomycetes</taxon>
        <taxon>Micrococcales</taxon>
        <taxon>Micrococcaceae</taxon>
        <taxon>Nesterenkonia</taxon>
    </lineage>
</organism>
<sequence length="251" mass="27610">MSTPGELLLYRPRESRGAVADLEEGLRLLEGTRKYAIDAAHPEAVPPMVRIYRPWPTVAFGQRDRKLPGFDAAQQACRDLGFTPVIRRAGGRAAAYNEGSLIVDHIEPTRDPVRESQARFSAFAELYTEALIQAGIDARIGPLPDEYCYGEHSVHGVHVEAPDLRVKLIGTAQRQIATGWLFSSSIIVEDGSTIRRVLTDTYDALGLEWDPLTAGAADDVAPSVTVDQVESALLEVYAQTWDLTMSRSQPH</sequence>
<gene>
    <name evidence="2" type="ORF">FEF27_02260</name>
</gene>
<dbReference type="RefSeq" id="WP_138169199.1">
    <property type="nucleotide sequence ID" value="NZ_VAWA01000002.1"/>
</dbReference>
<dbReference type="Proteomes" id="UP000306544">
    <property type="component" value="Unassembled WGS sequence"/>
</dbReference>
<accession>A0A5R9ALE5</accession>
<dbReference type="PROSITE" id="PS51733">
    <property type="entry name" value="BPL_LPL_CATALYTIC"/>
    <property type="match status" value="1"/>
</dbReference>
<protein>
    <submittedName>
        <fullName evidence="2">Lipoate--protein ligase family protein</fullName>
    </submittedName>
</protein>
<dbReference type="SUPFAM" id="SSF55681">
    <property type="entry name" value="Class II aaRS and biotin synthetases"/>
    <property type="match status" value="1"/>
</dbReference>
<evidence type="ECO:0000313" key="3">
    <source>
        <dbReference type="Proteomes" id="UP000306544"/>
    </source>
</evidence>
<dbReference type="InterPro" id="IPR004143">
    <property type="entry name" value="BPL_LPL_catalytic"/>
</dbReference>
<evidence type="ECO:0000313" key="2">
    <source>
        <dbReference type="EMBL" id="TLP79438.1"/>
    </source>
</evidence>